<dbReference type="EMBL" id="LXWW01000336">
    <property type="protein sequence ID" value="OAO13733.1"/>
    <property type="molecule type" value="Genomic_DNA"/>
</dbReference>
<proteinExistence type="predicted"/>
<dbReference type="AlphaFoldDB" id="A0A196S9N6"/>
<dbReference type="Pfam" id="PF10366">
    <property type="entry name" value="Vps39_1"/>
    <property type="match status" value="1"/>
</dbReference>
<dbReference type="PANTHER" id="PTHR12894">
    <property type="entry name" value="CNH DOMAIN CONTAINING"/>
    <property type="match status" value="1"/>
</dbReference>
<comment type="caution">
    <text evidence="2">The sequence shown here is derived from an EMBL/GenBank/DDBJ whole genome shotgun (WGS) entry which is preliminary data.</text>
</comment>
<dbReference type="GO" id="GO:0034058">
    <property type="term" value="P:endosomal vesicle fusion"/>
    <property type="evidence" value="ECO:0007669"/>
    <property type="project" value="TreeGrafter"/>
</dbReference>
<dbReference type="GO" id="GO:0005737">
    <property type="term" value="C:cytoplasm"/>
    <property type="evidence" value="ECO:0007669"/>
    <property type="project" value="TreeGrafter"/>
</dbReference>
<feature type="domain" description="Vacuolar sorting protein 39/Transforming growth factor beta receptor-associated" evidence="1">
    <location>
        <begin position="470"/>
        <end position="574"/>
    </location>
</feature>
<name>A0A196S9N6_BLAHN</name>
<evidence type="ECO:0000313" key="3">
    <source>
        <dbReference type="Proteomes" id="UP000078348"/>
    </source>
</evidence>
<dbReference type="Proteomes" id="UP000078348">
    <property type="component" value="Unassembled WGS sequence"/>
</dbReference>
<evidence type="ECO:0000313" key="2">
    <source>
        <dbReference type="EMBL" id="OAO13733.1"/>
    </source>
</evidence>
<dbReference type="InterPro" id="IPR019452">
    <property type="entry name" value="VPS39/TGF_beta_rcpt-assoc_1"/>
</dbReference>
<dbReference type="InterPro" id="IPR032914">
    <property type="entry name" value="Vam6/VPS39/TRAP1"/>
</dbReference>
<protein>
    <submittedName>
        <fullName evidence="2">Vacuolar protein sorting 39-like protein</fullName>
    </submittedName>
</protein>
<dbReference type="GO" id="GO:0006914">
    <property type="term" value="P:autophagy"/>
    <property type="evidence" value="ECO:0007669"/>
    <property type="project" value="TreeGrafter"/>
</dbReference>
<dbReference type="PANTHER" id="PTHR12894:SF27">
    <property type="entry name" value="TRANSFORMING GROWTH FACTOR-BETA RECEPTOR-ASSOCIATED PROTEIN 1"/>
    <property type="match status" value="1"/>
</dbReference>
<sequence>MSSDAFQIQDVTTLESSKIEAIAFSNDSDPAITRLFVVIKGGRLMEYVLSAESRNEKHTNRIYSVANTLSTVASKKKVSRILPIPSISKVFTLSNGAISAFDMATLSPVSCNIAASGILDMGTNASEEDGIVKMWVLMKKAVHFFLYSQGQFSEYQALPLNDTPLLMEWIGERLFLQFKDRLLELNSLEGTPVAEHKTPVKSASQLCLKLLSNDTLLFASAPNVLSLLSLTAGTTGTLTALSLPLPPKFVAYASPFLFVYSDVLTIYDQFTLHALQQLALSPPLFLLDQPLPLPALRTASSLVLLVDKDAHLSLPALRDGDATIHALLQAGSPFTAFDLLRRCQAAGNTCIDLPQLHTQAFVSFLKTLAFKDAFAHAADAALPAGEVLQLFPELCVAALPEPRVVTPNVLGRNVRTLREFVVAMLKQQSDDPSSITADSAVVQQHEKEARAELAAFLQSLHDAGKGDHLVDVALFRLYLEQDPARAQKFVAAPNACAVEDVEAPLRAAGFFDALAEFFVQKSRPREALRLWQQLGEGALQEEDVDGLRRSCRLLRSLAGEDALELLQEFAPWVLRAAPEEGLKLFTLGEASTVPIAPFVLELLQGLAEPQRSEFRARYVQYLVVMHRVDTPAVNTEYVLDRLAQLQALAEQRGVSLAVEKLEDTPAACRDLRTEILQFLETNAWYDPAAVLETIAEKPLVFERIVVLARLRRYSDALRLVLNELRSVTMACDCCRRFSQRAPTGTESPWRTLLALLFGEEDEAKKQAFRDAAVRVLVAHGYEIDPLDVLPLVPADVPAAVLLPYYQLIVPHSTDRMREARIQLGMKEVYVEAKKNELARLRGEAVVVEAEQKCAVCGEAFTKESVVARTTGGVCVHEGCLSEEEKKKEVVLNDLC</sequence>
<evidence type="ECO:0000259" key="1">
    <source>
        <dbReference type="Pfam" id="PF10366"/>
    </source>
</evidence>
<dbReference type="OrthoDB" id="5325112at2759"/>
<reference evidence="2 3" key="1">
    <citation type="submission" date="2016-05" db="EMBL/GenBank/DDBJ databases">
        <title>Nuclear genome of Blastocystis sp. subtype 1 NandII.</title>
        <authorList>
            <person name="Gentekaki E."/>
            <person name="Curtis B."/>
            <person name="Stairs C."/>
            <person name="Eme L."/>
            <person name="Herman E."/>
            <person name="Klimes V."/>
            <person name="Arias M.C."/>
            <person name="Elias M."/>
            <person name="Hilliou F."/>
            <person name="Klute M."/>
            <person name="Malik S.-B."/>
            <person name="Pightling A."/>
            <person name="Rachubinski R."/>
            <person name="Salas D."/>
            <person name="Schlacht A."/>
            <person name="Suga H."/>
            <person name="Archibald J."/>
            <person name="Ball S.G."/>
            <person name="Clark G."/>
            <person name="Dacks J."/>
            <person name="Van Der Giezen M."/>
            <person name="Tsaousis A."/>
            <person name="Roger A."/>
        </authorList>
    </citation>
    <scope>NUCLEOTIDE SEQUENCE [LARGE SCALE GENOMIC DNA]</scope>
    <source>
        <strain evidence="3">ATCC 50177 / NandII</strain>
    </source>
</reference>
<accession>A0A196S9N6</accession>
<organism evidence="2 3">
    <name type="scientific">Blastocystis sp. subtype 1 (strain ATCC 50177 / NandII)</name>
    <dbReference type="NCBI Taxonomy" id="478820"/>
    <lineage>
        <taxon>Eukaryota</taxon>
        <taxon>Sar</taxon>
        <taxon>Stramenopiles</taxon>
        <taxon>Bigyra</taxon>
        <taxon>Opalozoa</taxon>
        <taxon>Opalinata</taxon>
        <taxon>Blastocystidae</taxon>
        <taxon>Blastocystis</taxon>
    </lineage>
</organism>
<dbReference type="GO" id="GO:0016020">
    <property type="term" value="C:membrane"/>
    <property type="evidence" value="ECO:0007669"/>
    <property type="project" value="TreeGrafter"/>
</dbReference>
<dbReference type="STRING" id="478820.A0A196S9N6"/>
<keyword evidence="3" id="KW-1185">Reference proteome</keyword>
<gene>
    <name evidence="2" type="ORF">AV274_4608</name>
</gene>